<reference evidence="1 2" key="1">
    <citation type="journal article" date="2021" name="MBio">
        <title>A New Model Trypanosomatid, Novymonas esmeraldas: Genomic Perception of Its 'Candidatus Pandoraea novymonadis' Endosymbiont.</title>
        <authorList>
            <person name="Zakharova A."/>
            <person name="Saura A."/>
            <person name="Butenko A."/>
            <person name="Podesvova L."/>
            <person name="Warmusova S."/>
            <person name="Kostygov A.Y."/>
            <person name="Nenarokova A."/>
            <person name="Lukes J."/>
            <person name="Opperdoes F.R."/>
            <person name="Yurchenko V."/>
        </authorList>
    </citation>
    <scope>NUCLEOTIDE SEQUENCE [LARGE SCALE GENOMIC DNA]</scope>
    <source>
        <strain evidence="1 2">E262AT.01</strain>
    </source>
</reference>
<protein>
    <submittedName>
        <fullName evidence="1">Uncharacterized protein</fullName>
    </submittedName>
</protein>
<sequence length="842" mass="92798">MEEPALSKLIITEAARCAQGRLDSETTTRLAGFLSDANGRAHVYQCCLDLALDPGRRPRIMMLLVNYVQSFPPSRQCLEAMKRFCKAHSSGDVSQDLLKLVDALLREAPLEGLASAIVRSSRHGYASELALLACFSSVTGGSGGGGGGGGGGGAVPISAVSEARWMGVAVRKNEGVKCYAEAVYQRVWCPPYVEQFPLLCLESTVERQVKVMSSFSVNYKTNSNVMQATLFFIKQLCDGYVSKLLLADPQRHFRAVTVCYLPMLLDMMESDYLCVRNHVYDFIVNLGVHVQLIDPAGVYHGCTAALEEEVVWMALTVMERQAVLRITDETTWTAAAKCLLAVVPPCYRHLADSRVLLQALQLPGLWELHPDAFTALAQPFARSLLANKDIDAAAADCLAVDEAALATLGSSAMADILSVYRHSTTPGARKALFQLLVACAARRPVGLQGGRGGSTRPAAPLSAEARAGAFSDLASVDFFWYLHPLLYYMSEAVQRELPRRIADGLVKGDFDRTKNSWNVVLPLVEQVLALVAEDAELDGYAQARFKAVEVLRRKDETAFVAALQTLLDEVAETVPQLLEGQRDSTDSKACSTAWRLAFVSLRWSARYLPEEAHRAVADKLVRRLVLSKDSRGRLGNRSRVGHVCESLFFALDLLSRTSAQSDAVSYRAVLEVVLFDRSDAVDIRTAMALYHHVVEYLSAPTRPSFQLHNSPDTRDLSTMLLRERSMRVSVVAVQLLGLRVLWGMYRSLVQSDVAAVCRARHVLVLLLCHHSTDRRGVEVRTWRTVLSDPYPPVALLAAEKILHILKADEKPNTAADMSSDAVRDVYNEALRVLEKGERKRLY</sequence>
<proteinExistence type="predicted"/>
<evidence type="ECO:0000313" key="2">
    <source>
        <dbReference type="Proteomes" id="UP001430356"/>
    </source>
</evidence>
<name>A0AAW0ENY8_9TRYP</name>
<gene>
    <name evidence="1" type="ORF">NESM_000451700</name>
</gene>
<dbReference type="AlphaFoldDB" id="A0AAW0ENY8"/>
<evidence type="ECO:0000313" key="1">
    <source>
        <dbReference type="EMBL" id="KAK7195261.1"/>
    </source>
</evidence>
<dbReference type="EMBL" id="JAECZO010000050">
    <property type="protein sequence ID" value="KAK7195261.1"/>
    <property type="molecule type" value="Genomic_DNA"/>
</dbReference>
<organism evidence="1 2">
    <name type="scientific">Novymonas esmeraldas</name>
    <dbReference type="NCBI Taxonomy" id="1808958"/>
    <lineage>
        <taxon>Eukaryota</taxon>
        <taxon>Discoba</taxon>
        <taxon>Euglenozoa</taxon>
        <taxon>Kinetoplastea</taxon>
        <taxon>Metakinetoplastina</taxon>
        <taxon>Trypanosomatida</taxon>
        <taxon>Trypanosomatidae</taxon>
        <taxon>Novymonas</taxon>
    </lineage>
</organism>
<accession>A0AAW0ENY8</accession>
<comment type="caution">
    <text evidence="1">The sequence shown here is derived from an EMBL/GenBank/DDBJ whole genome shotgun (WGS) entry which is preliminary data.</text>
</comment>
<keyword evidence="2" id="KW-1185">Reference proteome</keyword>
<dbReference type="Proteomes" id="UP001430356">
    <property type="component" value="Unassembled WGS sequence"/>
</dbReference>